<evidence type="ECO:0000313" key="3">
    <source>
        <dbReference type="Proteomes" id="UP001328107"/>
    </source>
</evidence>
<feature type="region of interest" description="Disordered" evidence="1">
    <location>
        <begin position="1"/>
        <end position="43"/>
    </location>
</feature>
<evidence type="ECO:0000256" key="1">
    <source>
        <dbReference type="SAM" id="MobiDB-lite"/>
    </source>
</evidence>
<feature type="non-terminal residue" evidence="2">
    <location>
        <position position="1"/>
    </location>
</feature>
<protein>
    <submittedName>
        <fullName evidence="2">Uncharacterized protein</fullName>
    </submittedName>
</protein>
<dbReference type="Proteomes" id="UP001328107">
    <property type="component" value="Unassembled WGS sequence"/>
</dbReference>
<evidence type="ECO:0000313" key="2">
    <source>
        <dbReference type="EMBL" id="GMR57916.1"/>
    </source>
</evidence>
<gene>
    <name evidence="2" type="ORF">PMAYCL1PPCAC_28111</name>
</gene>
<feature type="non-terminal residue" evidence="2">
    <location>
        <position position="112"/>
    </location>
</feature>
<reference evidence="3" key="1">
    <citation type="submission" date="2022-10" db="EMBL/GenBank/DDBJ databases">
        <title>Genome assembly of Pristionchus species.</title>
        <authorList>
            <person name="Yoshida K."/>
            <person name="Sommer R.J."/>
        </authorList>
    </citation>
    <scope>NUCLEOTIDE SEQUENCE [LARGE SCALE GENOMIC DNA]</scope>
    <source>
        <strain evidence="3">RS5460</strain>
    </source>
</reference>
<accession>A0AAN5ICR8</accession>
<dbReference type="AlphaFoldDB" id="A0AAN5ICR8"/>
<sequence length="112" mass="12238">IEGQIEFGDFSPTGDLVAESDGTENTLEGPAREIDSDGTLDGEDQSQDFFHFLCVLENERCLDAEETRSEIDPVCDCVVDLSLLIALLSDCLLQFLQNESEESMEGDLGSSL</sequence>
<dbReference type="EMBL" id="BTRK01000006">
    <property type="protein sequence ID" value="GMR57916.1"/>
    <property type="molecule type" value="Genomic_DNA"/>
</dbReference>
<keyword evidence="3" id="KW-1185">Reference proteome</keyword>
<comment type="caution">
    <text evidence="2">The sequence shown here is derived from an EMBL/GenBank/DDBJ whole genome shotgun (WGS) entry which is preliminary data.</text>
</comment>
<proteinExistence type="predicted"/>
<organism evidence="2 3">
    <name type="scientific">Pristionchus mayeri</name>
    <dbReference type="NCBI Taxonomy" id="1317129"/>
    <lineage>
        <taxon>Eukaryota</taxon>
        <taxon>Metazoa</taxon>
        <taxon>Ecdysozoa</taxon>
        <taxon>Nematoda</taxon>
        <taxon>Chromadorea</taxon>
        <taxon>Rhabditida</taxon>
        <taxon>Rhabditina</taxon>
        <taxon>Diplogasteromorpha</taxon>
        <taxon>Diplogasteroidea</taxon>
        <taxon>Neodiplogasteridae</taxon>
        <taxon>Pristionchus</taxon>
    </lineage>
</organism>
<name>A0AAN5ICR8_9BILA</name>